<feature type="region of interest" description="Disordered" evidence="1">
    <location>
        <begin position="105"/>
        <end position="182"/>
    </location>
</feature>
<dbReference type="EMBL" id="CACTIH010009560">
    <property type="protein sequence ID" value="CAA3032320.1"/>
    <property type="molecule type" value="Genomic_DNA"/>
</dbReference>
<feature type="compositionally biased region" description="Basic and acidic residues" evidence="1">
    <location>
        <begin position="134"/>
        <end position="157"/>
    </location>
</feature>
<gene>
    <name evidence="2" type="ORF">OLEA9_A053799</name>
</gene>
<dbReference type="Gramene" id="OE9A053799T1">
    <property type="protein sequence ID" value="OE9A053799C1"/>
    <property type="gene ID" value="OE9A053799"/>
</dbReference>
<evidence type="ECO:0000313" key="2">
    <source>
        <dbReference type="EMBL" id="CAA3032320.1"/>
    </source>
</evidence>
<comment type="caution">
    <text evidence="2">The sequence shown here is derived from an EMBL/GenBank/DDBJ whole genome shotgun (WGS) entry which is preliminary data.</text>
</comment>
<dbReference type="AlphaFoldDB" id="A0A8S0VJ89"/>
<feature type="compositionally biased region" description="Basic residues" evidence="1">
    <location>
        <begin position="170"/>
        <end position="182"/>
    </location>
</feature>
<evidence type="ECO:0000256" key="1">
    <source>
        <dbReference type="SAM" id="MobiDB-lite"/>
    </source>
</evidence>
<accession>A0A8S0VJ89</accession>
<sequence length="182" mass="20778">MVFYCDIYWCLRQYQKLANVLVKGLVNDRHVFLIGCLQNSYYNVRTRHLQEWIVSVFAVARVLRPIDCDQSYISTLVSFEDRIVLALKDIFWNIIAPQFHVEPLGSKGNDHLPTAEADEEKSDRGGSEDETYGGDDHKGQMASDRDESSVDDSRDGNSDNNSGENNDKHTRGRHTSFKPHTP</sequence>
<reference evidence="2 3" key="1">
    <citation type="submission" date="2019-12" db="EMBL/GenBank/DDBJ databases">
        <authorList>
            <person name="Alioto T."/>
            <person name="Alioto T."/>
            <person name="Gomez Garrido J."/>
        </authorList>
    </citation>
    <scope>NUCLEOTIDE SEQUENCE [LARGE SCALE GENOMIC DNA]</scope>
</reference>
<organism evidence="2 3">
    <name type="scientific">Olea europaea subsp. europaea</name>
    <dbReference type="NCBI Taxonomy" id="158383"/>
    <lineage>
        <taxon>Eukaryota</taxon>
        <taxon>Viridiplantae</taxon>
        <taxon>Streptophyta</taxon>
        <taxon>Embryophyta</taxon>
        <taxon>Tracheophyta</taxon>
        <taxon>Spermatophyta</taxon>
        <taxon>Magnoliopsida</taxon>
        <taxon>eudicotyledons</taxon>
        <taxon>Gunneridae</taxon>
        <taxon>Pentapetalae</taxon>
        <taxon>asterids</taxon>
        <taxon>lamiids</taxon>
        <taxon>Lamiales</taxon>
        <taxon>Oleaceae</taxon>
        <taxon>Oleeae</taxon>
        <taxon>Olea</taxon>
    </lineage>
</organism>
<evidence type="ECO:0000313" key="3">
    <source>
        <dbReference type="Proteomes" id="UP000594638"/>
    </source>
</evidence>
<proteinExistence type="predicted"/>
<dbReference type="Proteomes" id="UP000594638">
    <property type="component" value="Unassembled WGS sequence"/>
</dbReference>
<protein>
    <submittedName>
        <fullName evidence="2">Uncharacterized protein</fullName>
    </submittedName>
</protein>
<keyword evidence="3" id="KW-1185">Reference proteome</keyword>
<name>A0A8S0VJ89_OLEEU</name>